<evidence type="ECO:0000313" key="2">
    <source>
        <dbReference type="Proteomes" id="UP001310692"/>
    </source>
</evidence>
<organism evidence="1 2">
    <name type="scientific">Hyphobacterium marinum</name>
    <dbReference type="NCBI Taxonomy" id="3116574"/>
    <lineage>
        <taxon>Bacteria</taxon>
        <taxon>Pseudomonadati</taxon>
        <taxon>Pseudomonadota</taxon>
        <taxon>Alphaproteobacteria</taxon>
        <taxon>Maricaulales</taxon>
        <taxon>Maricaulaceae</taxon>
        <taxon>Hyphobacterium</taxon>
    </lineage>
</organism>
<proteinExistence type="predicted"/>
<name>A0ABU7M179_9PROT</name>
<reference evidence="1 2" key="1">
    <citation type="submission" date="2024-01" db="EMBL/GenBank/DDBJ databases">
        <title>Hyphobacterium bacterium isolated from marine sediment.</title>
        <authorList>
            <person name="Zhao S."/>
        </authorList>
    </citation>
    <scope>NUCLEOTIDE SEQUENCE [LARGE SCALE GENOMIC DNA]</scope>
    <source>
        <strain evidence="1 2">Y60-23</strain>
    </source>
</reference>
<comment type="caution">
    <text evidence="1">The sequence shown here is derived from an EMBL/GenBank/DDBJ whole genome shotgun (WGS) entry which is preliminary data.</text>
</comment>
<evidence type="ECO:0000313" key="1">
    <source>
        <dbReference type="EMBL" id="MEE2567573.1"/>
    </source>
</evidence>
<keyword evidence="2" id="KW-1185">Reference proteome</keyword>
<gene>
    <name evidence="1" type="ORF">V0U35_12875</name>
</gene>
<protein>
    <submittedName>
        <fullName evidence="1">DUF937 domain-containing protein</fullName>
    </submittedName>
</protein>
<dbReference type="RefSeq" id="WP_330197138.1">
    <property type="nucleotide sequence ID" value="NZ_JAZDRO010000006.1"/>
</dbReference>
<sequence>MNNSAILDMLASAQGGSAISNIASRFGLDEGQARSAVEALLPALGAGVEREQRAGGLSSLLGQLQPETADRVLETEDALADETTVEQGNTLLGELFGSREVSRRVAADASARTGVDDGILKQLLPVIATMVVSRMAQADPDHGARPAQSSFGGLTGMLGSLAGGSGNQGGGLAGILGALGQQGGQDGIADDILGLINRRGR</sequence>
<accession>A0ABU7M179</accession>
<dbReference type="EMBL" id="JAZDRO010000006">
    <property type="protein sequence ID" value="MEE2567573.1"/>
    <property type="molecule type" value="Genomic_DNA"/>
</dbReference>
<dbReference type="Pfam" id="PF06078">
    <property type="entry name" value="DUF937"/>
    <property type="match status" value="1"/>
</dbReference>
<dbReference type="Proteomes" id="UP001310692">
    <property type="component" value="Unassembled WGS sequence"/>
</dbReference>
<dbReference type="InterPro" id="IPR009282">
    <property type="entry name" value="DUF937"/>
</dbReference>